<feature type="compositionally biased region" description="Acidic residues" evidence="1">
    <location>
        <begin position="231"/>
        <end position="240"/>
    </location>
</feature>
<feature type="region of interest" description="Disordered" evidence="1">
    <location>
        <begin position="837"/>
        <end position="880"/>
    </location>
</feature>
<feature type="compositionally biased region" description="Basic residues" evidence="1">
    <location>
        <begin position="855"/>
        <end position="864"/>
    </location>
</feature>
<feature type="domain" description="PSP proline-rich" evidence="2">
    <location>
        <begin position="578"/>
        <end position="636"/>
    </location>
</feature>
<dbReference type="InterPro" id="IPR006568">
    <property type="entry name" value="PSP_pro-rich"/>
</dbReference>
<dbReference type="PANTHER" id="PTHR12785">
    <property type="entry name" value="SPLICING FACTOR 3B"/>
    <property type="match status" value="1"/>
</dbReference>
<reference evidence="3" key="1">
    <citation type="submission" date="2020-11" db="EMBL/GenBank/DDBJ databases">
        <authorList>
            <person name="Tran Van P."/>
        </authorList>
    </citation>
    <scope>NUCLEOTIDE SEQUENCE</scope>
</reference>
<feature type="compositionally biased region" description="Basic and acidic residues" evidence="1">
    <location>
        <begin position="370"/>
        <end position="379"/>
    </location>
</feature>
<evidence type="ECO:0000259" key="2">
    <source>
        <dbReference type="SMART" id="SM00581"/>
    </source>
</evidence>
<dbReference type="AlphaFoldDB" id="A0A7R9CS68"/>
<dbReference type="Pfam" id="PF04046">
    <property type="entry name" value="PSP"/>
    <property type="match status" value="1"/>
</dbReference>
<name>A0A7R9CS68_TIMPO</name>
<sequence>MDGSQDDSNMPEQPFHERIQKQQLMIEQQRQEELLRLQQSAMAEKQQEEQERQMRQRRQEEELFRLQQEALLEKQRELAMSIPPPISVTPVLPPPPPTISGMMPPGIDMTAPPPNTPIAPPPPQMRGPPPAVAMPPPPGMEPMNMPVSGPPGVELDDESRGKLPSLLSIKVDPPPSDMKEVKLPMALEQALAFKTERAKQIGVEAEEMDNQSIPEPPPAPVISRSGLDTIYDLDDDEEEERVVVGAGGGGRAHQKDKRSKRKKKKKRRGRHQHKLELELQQQQKKDLETGEKESQVEIEYIQETLGIHELEPMYRQFARIFETFRISDPVKLDDPNDLIPKEPLKEYPPDLKKVPRLEDEYDDDDIEEDENKKQEEKTKLSKRKLKKLTRLSVAELKQLVTRPDVVEMHDVTARDPKLLVQLKAHRNTVPVPRHWCFKRKVIVDVEAEEDLNSNFDFSKLRTPLFIFHYQLARPVIAIKVRQKGVQYLQGKRGIEKPPFDLPEFIKKTGIMEMRAALQEKEDQRTLKAKMRERARPKLGKIDIDYQKLHDAFFKWQTKPRMSIHGDLYYEGKEFETRLKEKKPGDLTDELRTALGMPTGPNAHKVPPPWLIAMQRYGPPPSYPNLKIAGLNAPIPEGCSFGYHAGGWGKPPVDENGRPLYGDVFGIQVQDLQAEPEEEEVDTAIWGELESESEEESEEEEDEDEEGGGKEDDTGLVTPVEGLITPSGITSIPAGMETPEIIELRKRKIESEMEGGETPALFQVLPEKRMDRVGGAMMASTHIYDMTGAGAPPPAPVIRRGGLEGSGTVELALDPSELDLVDTDAMAVRYEQQIREQQSQLQKEDLSDMLADHVARQKNKRKQRQQHQDNKQAKKYKEFKF</sequence>
<protein>
    <recommendedName>
        <fullName evidence="2">PSP proline-rich domain-containing protein</fullName>
    </recommendedName>
</protein>
<feature type="compositionally biased region" description="Acidic residues" evidence="1">
    <location>
        <begin position="688"/>
        <end position="705"/>
    </location>
</feature>
<feature type="compositionally biased region" description="Acidic residues" evidence="1">
    <location>
        <begin position="359"/>
        <end position="369"/>
    </location>
</feature>
<feature type="compositionally biased region" description="Basic and acidic residues" evidence="1">
    <location>
        <begin position="332"/>
        <end position="358"/>
    </location>
</feature>
<gene>
    <name evidence="3" type="ORF">TPSB3V08_LOCUS3159</name>
</gene>
<evidence type="ECO:0000256" key="1">
    <source>
        <dbReference type="SAM" id="MobiDB-lite"/>
    </source>
</evidence>
<dbReference type="GO" id="GO:0005689">
    <property type="term" value="C:U12-type spliceosomal complex"/>
    <property type="evidence" value="ECO:0007669"/>
    <property type="project" value="TreeGrafter"/>
</dbReference>
<feature type="compositionally biased region" description="Basic and acidic residues" evidence="1">
    <location>
        <begin position="45"/>
        <end position="60"/>
    </location>
</feature>
<dbReference type="PANTHER" id="PTHR12785:SF6">
    <property type="entry name" value="SPLICING FACTOR 3B SUBUNIT 2"/>
    <property type="match status" value="1"/>
</dbReference>
<organism evidence="3">
    <name type="scientific">Timema poppense</name>
    <name type="common">Walking stick</name>
    <dbReference type="NCBI Taxonomy" id="170557"/>
    <lineage>
        <taxon>Eukaryota</taxon>
        <taxon>Metazoa</taxon>
        <taxon>Ecdysozoa</taxon>
        <taxon>Arthropoda</taxon>
        <taxon>Hexapoda</taxon>
        <taxon>Insecta</taxon>
        <taxon>Pterygota</taxon>
        <taxon>Neoptera</taxon>
        <taxon>Polyneoptera</taxon>
        <taxon>Phasmatodea</taxon>
        <taxon>Timematodea</taxon>
        <taxon>Timematoidea</taxon>
        <taxon>Timematidae</taxon>
        <taxon>Timema</taxon>
    </lineage>
</organism>
<feature type="region of interest" description="Disordered" evidence="1">
    <location>
        <begin position="332"/>
        <end position="379"/>
    </location>
</feature>
<feature type="region of interest" description="Disordered" evidence="1">
    <location>
        <begin position="37"/>
        <end position="60"/>
    </location>
</feature>
<accession>A0A7R9CS68</accession>
<feature type="compositionally biased region" description="Basic and acidic residues" evidence="1">
    <location>
        <begin position="841"/>
        <end position="854"/>
    </location>
</feature>
<dbReference type="Pfam" id="PF04037">
    <property type="entry name" value="DUF382"/>
    <property type="match status" value="2"/>
</dbReference>
<feature type="region of interest" description="Disordered" evidence="1">
    <location>
        <begin position="1"/>
        <end position="22"/>
    </location>
</feature>
<proteinExistence type="predicted"/>
<feature type="compositionally biased region" description="Basic residues" evidence="1">
    <location>
        <begin position="252"/>
        <end position="273"/>
    </location>
</feature>
<feature type="compositionally biased region" description="Basic and acidic residues" evidence="1">
    <location>
        <begin position="283"/>
        <end position="293"/>
    </location>
</feature>
<dbReference type="EMBL" id="OD001350">
    <property type="protein sequence ID" value="CAD7401558.1"/>
    <property type="molecule type" value="Genomic_DNA"/>
</dbReference>
<dbReference type="InterPro" id="IPR007180">
    <property type="entry name" value="DUF382"/>
</dbReference>
<feature type="compositionally biased region" description="Polar residues" evidence="1">
    <location>
        <begin position="1"/>
        <end position="11"/>
    </location>
</feature>
<feature type="region of interest" description="Disordered" evidence="1">
    <location>
        <begin position="687"/>
        <end position="717"/>
    </location>
</feature>
<dbReference type="SMART" id="SM00581">
    <property type="entry name" value="PSP"/>
    <property type="match status" value="1"/>
</dbReference>
<feature type="compositionally biased region" description="Basic and acidic residues" evidence="1">
    <location>
        <begin position="865"/>
        <end position="880"/>
    </location>
</feature>
<evidence type="ECO:0000313" key="3">
    <source>
        <dbReference type="EMBL" id="CAD7401558.1"/>
    </source>
</evidence>
<feature type="region of interest" description="Disordered" evidence="1">
    <location>
        <begin position="205"/>
        <end position="293"/>
    </location>
</feature>
<dbReference type="InterPro" id="IPR052584">
    <property type="entry name" value="U2_snRNP_Complex_Component"/>
</dbReference>